<evidence type="ECO:0000313" key="6">
    <source>
        <dbReference type="Proteomes" id="UP001058072"/>
    </source>
</evidence>
<dbReference type="PANTHER" id="PTHR30135:SF3">
    <property type="entry name" value="GLUCONEOGENESIS FACTOR-RELATED"/>
    <property type="match status" value="1"/>
</dbReference>
<accession>A0A9Q9CKU4</accession>
<name>A0A9Q9CKU4_9FIRM</name>
<dbReference type="NCBIfam" id="TIGR01826">
    <property type="entry name" value="CofD_related"/>
    <property type="match status" value="1"/>
</dbReference>
<comment type="subcellular location">
    <subcellularLocation>
        <location evidence="2">Cytoplasm</location>
    </subcellularLocation>
</comment>
<evidence type="ECO:0000313" key="5">
    <source>
        <dbReference type="Proteomes" id="UP001058016"/>
    </source>
</evidence>
<dbReference type="Proteomes" id="UP001058072">
    <property type="component" value="Chromosome"/>
</dbReference>
<dbReference type="Proteomes" id="UP001058016">
    <property type="component" value="Chromosome"/>
</dbReference>
<evidence type="ECO:0000313" key="4">
    <source>
        <dbReference type="EMBL" id="UUF09031.1"/>
    </source>
</evidence>
<dbReference type="InterPro" id="IPR010119">
    <property type="entry name" value="Gluconeogen_factor"/>
</dbReference>
<comment type="similarity">
    <text evidence="2">Belongs to the gluconeogenesis factor family.</text>
</comment>
<comment type="function">
    <text evidence="2">Required for morphogenesis under gluconeogenic growth conditions.</text>
</comment>
<dbReference type="PANTHER" id="PTHR30135">
    <property type="entry name" value="UNCHARACTERIZED PROTEIN YVCK-RELATED"/>
    <property type="match status" value="1"/>
</dbReference>
<organism evidence="4 6">
    <name type="scientific">Turicibacter bilis</name>
    <dbReference type="NCBI Taxonomy" id="2735723"/>
    <lineage>
        <taxon>Bacteria</taxon>
        <taxon>Bacillati</taxon>
        <taxon>Bacillota</taxon>
        <taxon>Erysipelotrichia</taxon>
        <taxon>Erysipelotrichales</taxon>
        <taxon>Turicibacteraceae</taxon>
        <taxon>Turicibacter</taxon>
    </lineage>
</organism>
<evidence type="ECO:0000256" key="2">
    <source>
        <dbReference type="HAMAP-Rule" id="MF_00973"/>
    </source>
</evidence>
<dbReference type="InterPro" id="IPR002882">
    <property type="entry name" value="CofD"/>
</dbReference>
<dbReference type="EMBL" id="CP071249">
    <property type="protein sequence ID" value="UUF05517.1"/>
    <property type="molecule type" value="Genomic_DNA"/>
</dbReference>
<evidence type="ECO:0000313" key="3">
    <source>
        <dbReference type="EMBL" id="UUF05517.1"/>
    </source>
</evidence>
<dbReference type="HAMAP" id="MF_00973">
    <property type="entry name" value="Gluconeogen_factor"/>
    <property type="match status" value="1"/>
</dbReference>
<dbReference type="Pfam" id="PF01933">
    <property type="entry name" value="CofD"/>
    <property type="match status" value="1"/>
</dbReference>
<proteinExistence type="inferred from homology"/>
<gene>
    <name evidence="3" type="ORF">J0J69_10660</name>
    <name evidence="4" type="ORF">J0J70_03230</name>
</gene>
<dbReference type="EMBL" id="CP071250">
    <property type="protein sequence ID" value="UUF09031.1"/>
    <property type="molecule type" value="Genomic_DNA"/>
</dbReference>
<protein>
    <recommendedName>
        <fullName evidence="2">Putative gluconeogenesis factor</fullName>
    </recommendedName>
</protein>
<sequence>MAEYDLKVAVIGGGTGLSTILRGLKRYPIDITAIVTVADDGGSSGSLRTDFDVPPPGDIRNVLVALSEVEPLVQELFQYRFTGETDLAGHPTGNLLIAAMTNITGDFASAIQKLSEVLKVRGRVLPVCNTPLCLCAEYDDGTIIQGESLIPTIEKKIKRVYYTKEDARALDEAVEAIMEADLVLLGPGSLYTSIIPNLLLVEISEALVKTSAECVYCCNIMTQPGETTGYSASDHVLALHEHAGHAFIDKIIVNDEEIDDETYERYCDQHSDVVLIDEKKLHKMNIEVIKSRLVSYNNVGEVRHNTKKVAATIFSLLLDIEEKREG</sequence>
<keyword evidence="5" id="KW-1185">Reference proteome</keyword>
<dbReference type="InterPro" id="IPR038136">
    <property type="entry name" value="CofD-like_dom_sf"/>
</dbReference>
<dbReference type="CDD" id="cd07187">
    <property type="entry name" value="YvcK_like"/>
    <property type="match status" value="1"/>
</dbReference>
<dbReference type="RefSeq" id="WP_055304832.1">
    <property type="nucleotide sequence ID" value="NZ_CP071249.1"/>
</dbReference>
<dbReference type="GO" id="GO:0043743">
    <property type="term" value="F:LPPG:FO 2-phospho-L-lactate transferase activity"/>
    <property type="evidence" value="ECO:0007669"/>
    <property type="project" value="InterPro"/>
</dbReference>
<dbReference type="GO" id="GO:0005737">
    <property type="term" value="C:cytoplasm"/>
    <property type="evidence" value="ECO:0007669"/>
    <property type="project" value="UniProtKB-SubCell"/>
</dbReference>
<dbReference type="GO" id="GO:0008360">
    <property type="term" value="P:regulation of cell shape"/>
    <property type="evidence" value="ECO:0007669"/>
    <property type="project" value="UniProtKB-UniRule"/>
</dbReference>
<dbReference type="Gene3D" id="3.40.50.10680">
    <property type="entry name" value="CofD-like domains"/>
    <property type="match status" value="1"/>
</dbReference>
<evidence type="ECO:0000256" key="1">
    <source>
        <dbReference type="ARBA" id="ARBA00022490"/>
    </source>
</evidence>
<dbReference type="SUPFAM" id="SSF142338">
    <property type="entry name" value="CofD-like"/>
    <property type="match status" value="1"/>
</dbReference>
<dbReference type="AlphaFoldDB" id="A0A9Q9CKU4"/>
<keyword evidence="1 2" id="KW-0963">Cytoplasm</keyword>
<reference evidence="4 5" key="1">
    <citation type="submission" date="2021-03" db="EMBL/GenBank/DDBJ databases">
        <title>Comparative Genomics and Metabolomics in the genus Turicibacter.</title>
        <authorList>
            <person name="Maki J."/>
            <person name="Looft T."/>
        </authorList>
    </citation>
    <scope>NUCLEOTIDE SEQUENCE</scope>
    <source>
        <strain evidence="4">ISU324</strain>
        <strain evidence="3 5">MMM721</strain>
    </source>
</reference>